<reference evidence="9 10" key="2">
    <citation type="submission" date="2020-02" db="EMBL/GenBank/DDBJ databases">
        <title>The new genus of Enterobacteriales.</title>
        <authorList>
            <person name="Kim I.S."/>
        </authorList>
    </citation>
    <scope>NUCLEOTIDE SEQUENCE [LARGE SCALE GENOMIC DNA]</scope>
    <source>
        <strain evidence="9 10">SAP-6</strain>
    </source>
</reference>
<evidence type="ECO:0000256" key="4">
    <source>
        <dbReference type="ARBA" id="ARBA00022630"/>
    </source>
</evidence>
<dbReference type="InterPro" id="IPR003953">
    <property type="entry name" value="FAD-dep_OxRdtase_2_FAD-bd"/>
</dbReference>
<keyword evidence="6" id="KW-0560">Oxidoreductase</keyword>
<dbReference type="InterPro" id="IPR007329">
    <property type="entry name" value="FMN-bd"/>
</dbReference>
<reference evidence="9 10" key="1">
    <citation type="submission" date="2019-12" db="EMBL/GenBank/DDBJ databases">
        <authorList>
            <person name="Lee S.D."/>
        </authorList>
    </citation>
    <scope>NUCLEOTIDE SEQUENCE [LARGE SCALE GENOMIC DNA]</scope>
    <source>
        <strain evidence="9 10">SAP-6</strain>
    </source>
</reference>
<organism evidence="9 10">
    <name type="scientific">Acerihabitans arboris</name>
    <dbReference type="NCBI Taxonomy" id="2691583"/>
    <lineage>
        <taxon>Bacteria</taxon>
        <taxon>Pseudomonadati</taxon>
        <taxon>Pseudomonadota</taxon>
        <taxon>Gammaproteobacteria</taxon>
        <taxon>Enterobacterales</taxon>
        <taxon>Pectobacteriaceae</taxon>
        <taxon>Acerihabitans</taxon>
    </lineage>
</organism>
<dbReference type="Pfam" id="PF00890">
    <property type="entry name" value="FAD_binding_2"/>
    <property type="match status" value="1"/>
</dbReference>
<feature type="chain" id="PRO_5032554606" evidence="7">
    <location>
        <begin position="34"/>
        <end position="636"/>
    </location>
</feature>
<proteinExistence type="inferred from homology"/>
<dbReference type="Gene3D" id="3.50.50.60">
    <property type="entry name" value="FAD/NAD(P)-binding domain"/>
    <property type="match status" value="1"/>
</dbReference>
<dbReference type="GO" id="GO:0016491">
    <property type="term" value="F:oxidoreductase activity"/>
    <property type="evidence" value="ECO:0007669"/>
    <property type="project" value="UniProtKB-KW"/>
</dbReference>
<accession>A0A845SJZ4</accession>
<dbReference type="SUPFAM" id="SSF56425">
    <property type="entry name" value="Succinate dehydrogenase/fumarate reductase flavoprotein, catalytic domain"/>
    <property type="match status" value="1"/>
</dbReference>
<evidence type="ECO:0000256" key="5">
    <source>
        <dbReference type="ARBA" id="ARBA00022827"/>
    </source>
</evidence>
<keyword evidence="4" id="KW-0285">Flavoprotein</keyword>
<dbReference type="SMART" id="SM00900">
    <property type="entry name" value="FMN_bind"/>
    <property type="match status" value="1"/>
</dbReference>
<evidence type="ECO:0000313" key="9">
    <source>
        <dbReference type="EMBL" id="NDL63274.1"/>
    </source>
</evidence>
<feature type="signal peptide" evidence="7">
    <location>
        <begin position="1"/>
        <end position="33"/>
    </location>
</feature>
<dbReference type="InterPro" id="IPR036188">
    <property type="entry name" value="FAD/NAD-bd_sf"/>
</dbReference>
<dbReference type="PRINTS" id="PR00411">
    <property type="entry name" value="PNDRDTASEI"/>
</dbReference>
<comment type="cofactor">
    <cofactor evidence="1">
        <name>FMN</name>
        <dbReference type="ChEBI" id="CHEBI:58210"/>
    </cofactor>
</comment>
<gene>
    <name evidence="9" type="ORF">GRH90_11005</name>
</gene>
<dbReference type="GO" id="GO:0010181">
    <property type="term" value="F:FMN binding"/>
    <property type="evidence" value="ECO:0007669"/>
    <property type="project" value="InterPro"/>
</dbReference>
<comment type="cofactor">
    <cofactor evidence="2">
        <name>FAD</name>
        <dbReference type="ChEBI" id="CHEBI:57692"/>
    </cofactor>
</comment>
<dbReference type="PANTHER" id="PTHR43400:SF7">
    <property type="entry name" value="FAD-DEPENDENT OXIDOREDUCTASE 2 FAD BINDING DOMAIN-CONTAINING PROTEIN"/>
    <property type="match status" value="1"/>
</dbReference>
<dbReference type="EMBL" id="WUBS01000007">
    <property type="protein sequence ID" value="NDL63274.1"/>
    <property type="molecule type" value="Genomic_DNA"/>
</dbReference>
<keyword evidence="5" id="KW-0274">FAD</keyword>
<name>A0A845SJZ4_9GAMM</name>
<evidence type="ECO:0000256" key="1">
    <source>
        <dbReference type="ARBA" id="ARBA00001917"/>
    </source>
</evidence>
<dbReference type="SUPFAM" id="SSF51905">
    <property type="entry name" value="FAD/NAD(P)-binding domain"/>
    <property type="match status" value="1"/>
</dbReference>
<keyword evidence="10" id="KW-1185">Reference proteome</keyword>
<dbReference type="PANTHER" id="PTHR43400">
    <property type="entry name" value="FUMARATE REDUCTASE"/>
    <property type="match status" value="1"/>
</dbReference>
<evidence type="ECO:0000256" key="3">
    <source>
        <dbReference type="ARBA" id="ARBA00008040"/>
    </source>
</evidence>
<keyword evidence="7" id="KW-0732">Signal</keyword>
<evidence type="ECO:0000259" key="8">
    <source>
        <dbReference type="SMART" id="SM00900"/>
    </source>
</evidence>
<evidence type="ECO:0000256" key="2">
    <source>
        <dbReference type="ARBA" id="ARBA00001974"/>
    </source>
</evidence>
<dbReference type="Gene3D" id="3.90.700.10">
    <property type="entry name" value="Succinate dehydrogenase/fumarate reductase flavoprotein, catalytic domain"/>
    <property type="match status" value="1"/>
</dbReference>
<evidence type="ECO:0000313" key="10">
    <source>
        <dbReference type="Proteomes" id="UP000461443"/>
    </source>
</evidence>
<feature type="domain" description="FMN-binding" evidence="8">
    <location>
        <begin position="59"/>
        <end position="134"/>
    </location>
</feature>
<dbReference type="Proteomes" id="UP000461443">
    <property type="component" value="Unassembled WGS sequence"/>
</dbReference>
<comment type="caution">
    <text evidence="9">The sequence shown here is derived from an EMBL/GenBank/DDBJ whole genome shotgun (WGS) entry which is preliminary data.</text>
</comment>
<dbReference type="AlphaFoldDB" id="A0A845SJZ4"/>
<comment type="similarity">
    <text evidence="3">Belongs to the FAD-dependent oxidoreductase 2 family. FRD/SDH subfamily.</text>
</comment>
<evidence type="ECO:0000256" key="7">
    <source>
        <dbReference type="SAM" id="SignalP"/>
    </source>
</evidence>
<evidence type="ECO:0000256" key="6">
    <source>
        <dbReference type="ARBA" id="ARBA00023002"/>
    </source>
</evidence>
<sequence length="636" mass="66769">MSIKALNRYAGSKKWSLIMLSLTLAFSAGYAGADGGAGDAAQKSAAKITAGSYSAVEQGIGGDVTVTATVDDAGVIKDIKVDAPKETPELGGQAAPKLAKEIVRNQSLAIDGVTGATVTSNAVLRAAQAAIAQSGVDVEALKAVKVVKNGVNEEKTVDVVVVGAGASGTAAALASAEAGARVLVVERSPSVGGAGKLASGLFAVRSPMLKAKKLEFKTDDLFNRLMEYDHYLSNGPLTRRIIEESPSTIDWLTKYGVKLYLSDHNVQQAQNDDPIKWRMYHRYKDSGEAFKNMYDNFQKMHGELMTGVTGQSLLKGADGTVNGLVALKEDGGTLTIHAKSVVLATGGYGGDVNRVKQQMNVPNMSSLAWPNRGEGVKMAWDAGAAKGQQSALIHAAELLALSGTKADGFNSNLLIRLIKTPLMWVDMAGTRFANEELVYDTAYWANAAYAVGGDYYIIVDENTLNAFTKGKQPFELSGAGAPNPEGTGDFVKLANDSLASGQVFKGATLGELAKNAGMDAAVLEASITAYNQAIGTKKDGRFGKSAANLVYAVNQGPFFAFKARVVNLSSIGGIRVNENLEALNIDSHPVRGLYATGNNASGFYNSYPPYQGLALGFAYNSGRIAGESAARYALGK</sequence>
<dbReference type="InterPro" id="IPR027477">
    <property type="entry name" value="Succ_DH/fumarate_Rdtase_cat_sf"/>
</dbReference>
<dbReference type="Gene3D" id="3.90.1010.20">
    <property type="match status" value="1"/>
</dbReference>
<protein>
    <submittedName>
        <fullName evidence="9">FAD-dependent oxidoreductase</fullName>
    </submittedName>
</protein>
<dbReference type="GO" id="GO:0016020">
    <property type="term" value="C:membrane"/>
    <property type="evidence" value="ECO:0007669"/>
    <property type="project" value="InterPro"/>
</dbReference>
<dbReference type="InterPro" id="IPR050315">
    <property type="entry name" value="FAD-oxidoreductase_2"/>
</dbReference>
<dbReference type="Pfam" id="PF04205">
    <property type="entry name" value="FMN_bind"/>
    <property type="match status" value="1"/>
</dbReference>